<dbReference type="Proteomes" id="UP000887565">
    <property type="component" value="Unplaced"/>
</dbReference>
<protein>
    <submittedName>
        <fullName evidence="3">Uncharacterized protein</fullName>
    </submittedName>
</protein>
<evidence type="ECO:0000313" key="2">
    <source>
        <dbReference type="Proteomes" id="UP000887565"/>
    </source>
</evidence>
<feature type="region of interest" description="Disordered" evidence="1">
    <location>
        <begin position="149"/>
        <end position="175"/>
    </location>
</feature>
<evidence type="ECO:0000313" key="3">
    <source>
        <dbReference type="WBParaSite" id="nRc.2.0.1.t14074-RA"/>
    </source>
</evidence>
<feature type="compositionally biased region" description="Basic residues" evidence="1">
    <location>
        <begin position="152"/>
        <end position="163"/>
    </location>
</feature>
<organism evidence="2 3">
    <name type="scientific">Romanomermis culicivorax</name>
    <name type="common">Nematode worm</name>
    <dbReference type="NCBI Taxonomy" id="13658"/>
    <lineage>
        <taxon>Eukaryota</taxon>
        <taxon>Metazoa</taxon>
        <taxon>Ecdysozoa</taxon>
        <taxon>Nematoda</taxon>
        <taxon>Enoplea</taxon>
        <taxon>Dorylaimia</taxon>
        <taxon>Mermithida</taxon>
        <taxon>Mermithoidea</taxon>
        <taxon>Mermithidae</taxon>
        <taxon>Romanomermis</taxon>
    </lineage>
</organism>
<keyword evidence="2" id="KW-1185">Reference proteome</keyword>
<reference evidence="3" key="1">
    <citation type="submission" date="2022-11" db="UniProtKB">
        <authorList>
            <consortium name="WormBaseParasite"/>
        </authorList>
    </citation>
    <scope>IDENTIFICATION</scope>
</reference>
<dbReference type="WBParaSite" id="nRc.2.0.1.t14074-RA">
    <property type="protein sequence ID" value="nRc.2.0.1.t14074-RA"/>
    <property type="gene ID" value="nRc.2.0.1.g14074"/>
</dbReference>
<proteinExistence type="predicted"/>
<name>A0A915IJN6_ROMCU</name>
<accession>A0A915IJN6</accession>
<dbReference type="AlphaFoldDB" id="A0A915IJN6"/>
<feature type="compositionally biased region" description="Low complexity" evidence="1">
    <location>
        <begin position="164"/>
        <end position="175"/>
    </location>
</feature>
<sequence>MTNIVSNGLILQHQKDGLINNINADCTGGVVNHSFNKKVKFGPGVNQATVETVLYDNQTVGAAILFSDHKLLKFGSSGAAVARGRGANVTPRRAIKAETTGRPGGPPRVRPESTIFSSPTKLKVEIVDSQIPIQISPPVADVNFSSLTSASSHHRPFSHHYHSRPSSTEPTTSAATTQLPPIAATTTAAAPLASSNNVALIQARPLLTSTPLPHYQPTGKYASRVEAYHETQKSSRFKSATVSIEQSGLKAQKVLQKPSQIFYKCGQVIKSAAESFKNAAENFKRAVR</sequence>
<evidence type="ECO:0000256" key="1">
    <source>
        <dbReference type="SAM" id="MobiDB-lite"/>
    </source>
</evidence>